<keyword evidence="2" id="KW-1185">Reference proteome</keyword>
<gene>
    <name evidence="1" type="ORF">QAD02_002241</name>
</gene>
<evidence type="ECO:0000313" key="2">
    <source>
        <dbReference type="Proteomes" id="UP001239111"/>
    </source>
</evidence>
<dbReference type="Proteomes" id="UP001239111">
    <property type="component" value="Chromosome 3"/>
</dbReference>
<name>A0ACC2NIQ7_9HYME</name>
<evidence type="ECO:0000313" key="1">
    <source>
        <dbReference type="EMBL" id="KAJ8670982.1"/>
    </source>
</evidence>
<proteinExistence type="predicted"/>
<protein>
    <submittedName>
        <fullName evidence="1">Uncharacterized protein</fullName>
    </submittedName>
</protein>
<dbReference type="EMBL" id="CM056743">
    <property type="protein sequence ID" value="KAJ8670982.1"/>
    <property type="molecule type" value="Genomic_DNA"/>
</dbReference>
<comment type="caution">
    <text evidence="1">The sequence shown here is derived from an EMBL/GenBank/DDBJ whole genome shotgun (WGS) entry which is preliminary data.</text>
</comment>
<organism evidence="1 2">
    <name type="scientific">Eretmocerus hayati</name>
    <dbReference type="NCBI Taxonomy" id="131215"/>
    <lineage>
        <taxon>Eukaryota</taxon>
        <taxon>Metazoa</taxon>
        <taxon>Ecdysozoa</taxon>
        <taxon>Arthropoda</taxon>
        <taxon>Hexapoda</taxon>
        <taxon>Insecta</taxon>
        <taxon>Pterygota</taxon>
        <taxon>Neoptera</taxon>
        <taxon>Endopterygota</taxon>
        <taxon>Hymenoptera</taxon>
        <taxon>Apocrita</taxon>
        <taxon>Proctotrupomorpha</taxon>
        <taxon>Chalcidoidea</taxon>
        <taxon>Aphelinidae</taxon>
        <taxon>Aphelininae</taxon>
        <taxon>Eretmocerus</taxon>
    </lineage>
</organism>
<reference evidence="1" key="1">
    <citation type="submission" date="2023-04" db="EMBL/GenBank/DDBJ databases">
        <title>A chromosome-level genome assembly of the parasitoid wasp Eretmocerus hayati.</title>
        <authorList>
            <person name="Zhong Y."/>
            <person name="Liu S."/>
            <person name="Liu Y."/>
        </authorList>
    </citation>
    <scope>NUCLEOTIDE SEQUENCE</scope>
    <source>
        <strain evidence="1">ZJU_SS_LIU_2023</strain>
    </source>
</reference>
<accession>A0ACC2NIQ7</accession>
<sequence length="428" mass="49546">MFNVDGAPKFESSTWSAWPVYLLMNELPPKVRLRRLVTLGFWFAKSKPPMNAFLTPVFRVLNELSSMGVECMIKDPTKCPKKEDLFGGNNASQFSNLDDFDIIGGFIPDYMHNSLINVGEWVTELLLKILSATQRSNVNTILEDLAVPHQLALLSRPLSCQKQWKAEEWENFILYYSLPVFKPMLEKRYFDYWKLFVESLHTLLKKRIHSDEIDQAELDLRRFIHETEEYFGIENMTAQSHLLGHLPDSGVNLQIARYINIQRSIISLENEIYPDASPMLVEICQRLNMFRSNKMYEPNEITYLGNETKVNADVARKYQDFAAHTYVLSRTVKDDCLYTSSEKKNKRSNNCFARLKDGSFISIVSFLVDCSSRSEVTWCNKIRVGRRLSQTIFEMCNACEETSAVNTYDIDYMRSRQCMGEAIYCALA</sequence>